<name>A0AAU8AX30_9CAUD</name>
<organism evidence="1">
    <name type="scientific">Dulem virus 40</name>
    <dbReference type="NCBI Taxonomy" id="3145758"/>
    <lineage>
        <taxon>Viruses</taxon>
        <taxon>Duplodnaviria</taxon>
        <taxon>Heunggongvirae</taxon>
        <taxon>Uroviricota</taxon>
        <taxon>Caudoviricetes</taxon>
    </lineage>
</organism>
<dbReference type="EMBL" id="PP511379">
    <property type="protein sequence ID" value="XCD03662.1"/>
    <property type="molecule type" value="Genomic_DNA"/>
</dbReference>
<accession>A0AAU8AX30</accession>
<sequence>MQTSLQGERTIGRHDLMEKVNVQARATICDLAPKQRSDR</sequence>
<reference evidence="1" key="1">
    <citation type="submission" date="2024-03" db="EMBL/GenBank/DDBJ databases">
        <title>Diverse circular DNA viruses in blood, oral, and fecal samples of captive lemurs.</title>
        <authorList>
            <person name="Paietta E.N."/>
            <person name="Kraberger S."/>
            <person name="Lund M.C."/>
            <person name="Custer J.M."/>
            <person name="Vargas K.M."/>
            <person name="Ehmke E.E."/>
            <person name="Yoder A.D."/>
            <person name="Varsani A."/>
        </authorList>
    </citation>
    <scope>NUCLEOTIDE SEQUENCE</scope>
    <source>
        <strain evidence="1">Duke_21_1</strain>
    </source>
</reference>
<evidence type="ECO:0000313" key="1">
    <source>
        <dbReference type="EMBL" id="XCD03662.1"/>
    </source>
</evidence>
<protein>
    <submittedName>
        <fullName evidence="1">Uncharacterized protein</fullName>
    </submittedName>
</protein>
<proteinExistence type="predicted"/>